<evidence type="ECO:0000313" key="2">
    <source>
        <dbReference type="EMBL" id="KAG0563447.1"/>
    </source>
</evidence>
<evidence type="ECO:0000259" key="1">
    <source>
        <dbReference type="Pfam" id="PF00561"/>
    </source>
</evidence>
<reference evidence="2" key="1">
    <citation type="submission" date="2020-06" db="EMBL/GenBank/DDBJ databases">
        <title>WGS assembly of Ceratodon purpureus strain R40.</title>
        <authorList>
            <person name="Carey S.B."/>
            <person name="Jenkins J."/>
            <person name="Shu S."/>
            <person name="Lovell J.T."/>
            <person name="Sreedasyam A."/>
            <person name="Maumus F."/>
            <person name="Tiley G.P."/>
            <person name="Fernandez-Pozo N."/>
            <person name="Barry K."/>
            <person name="Chen C."/>
            <person name="Wang M."/>
            <person name="Lipzen A."/>
            <person name="Daum C."/>
            <person name="Saski C.A."/>
            <person name="Payton A.C."/>
            <person name="Mcbreen J.C."/>
            <person name="Conrad R.E."/>
            <person name="Kollar L.M."/>
            <person name="Olsson S."/>
            <person name="Huttunen S."/>
            <person name="Landis J.B."/>
            <person name="Wickett N.J."/>
            <person name="Johnson M.G."/>
            <person name="Rensing S.A."/>
            <person name="Grimwood J."/>
            <person name="Schmutz J."/>
            <person name="Mcdaniel S.F."/>
        </authorList>
    </citation>
    <scope>NUCLEOTIDE SEQUENCE</scope>
    <source>
        <strain evidence="2">R40</strain>
    </source>
</reference>
<protein>
    <recommendedName>
        <fullName evidence="1">AB hydrolase-1 domain-containing protein</fullName>
    </recommendedName>
</protein>
<gene>
    <name evidence="2" type="ORF">KC19_8G032100</name>
</gene>
<sequence length="318" mass="35651">MGKGTSCFGLSMVAMKMSYVKQQQFRAHGLRSELVKVDDGATVIRCWVPWQQPEGGVWSAGVADKPAVLFLHDFVADGTVNWEKQIGAFTKEFNVYVPDLVFFGGSETRKEERTEAFQAHCMVKMLHALEVYNEVTVVGAGYGGAVAFWMAHLYPKLIERVVFVATGMHMTPTSQKPLLAEFEYDHISELLLPTTAKGLRNFASVATYKRVHRLPKFMCTDILDVFFDEHRYEKVELLSKMVTGSRGEPPLPLLTQEKSLIIWGAEDQITSLDLGLKLKLHLGNSTNLVVMNKCGHFPQIENPGSFNRILSNFLKSST</sequence>
<accession>A0A8T0GY11</accession>
<comment type="caution">
    <text evidence="2">The sequence shown here is derived from an EMBL/GenBank/DDBJ whole genome shotgun (WGS) entry which is preliminary data.</text>
</comment>
<evidence type="ECO:0000313" key="3">
    <source>
        <dbReference type="Proteomes" id="UP000822688"/>
    </source>
</evidence>
<dbReference type="InterPro" id="IPR052370">
    <property type="entry name" value="Meta-cleavage_hydrolase"/>
</dbReference>
<dbReference type="AlphaFoldDB" id="A0A8T0GY11"/>
<dbReference type="Gene3D" id="3.40.50.1820">
    <property type="entry name" value="alpha/beta hydrolase"/>
    <property type="match status" value="1"/>
</dbReference>
<name>A0A8T0GY11_CERPU</name>
<dbReference type="PANTHER" id="PTHR43139:SF62">
    <property type="entry name" value="AB HYDROLASE-1 DOMAIN-CONTAINING PROTEIN"/>
    <property type="match status" value="1"/>
</dbReference>
<keyword evidence="3" id="KW-1185">Reference proteome</keyword>
<dbReference type="SUPFAM" id="SSF53474">
    <property type="entry name" value="alpha/beta-Hydrolases"/>
    <property type="match status" value="1"/>
</dbReference>
<dbReference type="Proteomes" id="UP000822688">
    <property type="component" value="Chromosome 8"/>
</dbReference>
<dbReference type="EMBL" id="CM026429">
    <property type="protein sequence ID" value="KAG0563447.1"/>
    <property type="molecule type" value="Genomic_DNA"/>
</dbReference>
<organism evidence="2 3">
    <name type="scientific">Ceratodon purpureus</name>
    <name type="common">Fire moss</name>
    <name type="synonym">Dicranum purpureum</name>
    <dbReference type="NCBI Taxonomy" id="3225"/>
    <lineage>
        <taxon>Eukaryota</taxon>
        <taxon>Viridiplantae</taxon>
        <taxon>Streptophyta</taxon>
        <taxon>Embryophyta</taxon>
        <taxon>Bryophyta</taxon>
        <taxon>Bryophytina</taxon>
        <taxon>Bryopsida</taxon>
        <taxon>Dicranidae</taxon>
        <taxon>Pseudoditrichales</taxon>
        <taxon>Ditrichaceae</taxon>
        <taxon>Ceratodon</taxon>
    </lineage>
</organism>
<dbReference type="Pfam" id="PF00561">
    <property type="entry name" value="Abhydrolase_1"/>
    <property type="match status" value="1"/>
</dbReference>
<dbReference type="PRINTS" id="PR00111">
    <property type="entry name" value="ABHYDROLASE"/>
</dbReference>
<feature type="domain" description="AB hydrolase-1" evidence="1">
    <location>
        <begin position="66"/>
        <end position="178"/>
    </location>
</feature>
<dbReference type="PANTHER" id="PTHR43139">
    <property type="entry name" value="SI:DKEY-122A22.2"/>
    <property type="match status" value="1"/>
</dbReference>
<dbReference type="InterPro" id="IPR029058">
    <property type="entry name" value="AB_hydrolase_fold"/>
</dbReference>
<dbReference type="InterPro" id="IPR000073">
    <property type="entry name" value="AB_hydrolase_1"/>
</dbReference>
<proteinExistence type="predicted"/>